<protein>
    <submittedName>
        <fullName evidence="1">Uncharacterized protein</fullName>
    </submittedName>
</protein>
<gene>
    <name evidence="1" type="ORF">BSTOLATCC_MIC58189</name>
</gene>
<dbReference type="AlphaFoldDB" id="A0AAU9KCP4"/>
<comment type="caution">
    <text evidence="1">The sequence shown here is derived from an EMBL/GenBank/DDBJ whole genome shotgun (WGS) entry which is preliminary data.</text>
</comment>
<accession>A0AAU9KCP4</accession>
<organism evidence="1 2">
    <name type="scientific">Blepharisma stoltei</name>
    <dbReference type="NCBI Taxonomy" id="1481888"/>
    <lineage>
        <taxon>Eukaryota</taxon>
        <taxon>Sar</taxon>
        <taxon>Alveolata</taxon>
        <taxon>Ciliophora</taxon>
        <taxon>Postciliodesmatophora</taxon>
        <taxon>Heterotrichea</taxon>
        <taxon>Heterotrichida</taxon>
        <taxon>Blepharismidae</taxon>
        <taxon>Blepharisma</taxon>
    </lineage>
</organism>
<evidence type="ECO:0000313" key="2">
    <source>
        <dbReference type="Proteomes" id="UP001162131"/>
    </source>
</evidence>
<sequence length="286" mass="33001">MGCGGSSATAAMSTFFAWGSQGKVKIKSMKFKAFYDKETKDVNTESGKNRVTESTLTWLGRDFTLQDEKVIDYDKKISYDLPNLTIKFSTNVKDDFQGIIEPDSLISNIALMQDKGLNQEQKRVLLDKLTKDCRDFWLFARGLWAKESEDLEKSEMKHCDKECIRNVILKEGDRGKIETHLIRNFGAEKFSETSREIKGSAIIQKDNNRPHLVKIRRASYIHAKTEDEVIDHMEEEIRVLIFCWDDIPQLDSDSFLSIEREKMRKGAEAVIKELKAQIDKYHEENA</sequence>
<keyword evidence="2" id="KW-1185">Reference proteome</keyword>
<proteinExistence type="predicted"/>
<evidence type="ECO:0000313" key="1">
    <source>
        <dbReference type="EMBL" id="CAG9333376.1"/>
    </source>
</evidence>
<reference evidence="1" key="1">
    <citation type="submission" date="2021-09" db="EMBL/GenBank/DDBJ databases">
        <authorList>
            <consortium name="AG Swart"/>
            <person name="Singh M."/>
            <person name="Singh A."/>
            <person name="Seah K."/>
            <person name="Emmerich C."/>
        </authorList>
    </citation>
    <scope>NUCLEOTIDE SEQUENCE</scope>
    <source>
        <strain evidence="1">ATCC30299</strain>
    </source>
</reference>
<dbReference type="Proteomes" id="UP001162131">
    <property type="component" value="Unassembled WGS sequence"/>
</dbReference>
<name>A0AAU9KCP4_9CILI</name>
<dbReference type="EMBL" id="CAJZBQ010000056">
    <property type="protein sequence ID" value="CAG9333376.1"/>
    <property type="molecule type" value="Genomic_DNA"/>
</dbReference>